<reference evidence="2 3" key="1">
    <citation type="journal article" date="2014" name="J Genomics">
        <title>Draft Genome Sequence of the Extremely Halophilic Phototrophic Purple Sulfur Bacterium Halorhodospira halochloris.</title>
        <authorList>
            <person name="Singh K.S."/>
            <person name="Kirksey J."/>
            <person name="Hoff W.D."/>
            <person name="Deole R."/>
        </authorList>
    </citation>
    <scope>NUCLEOTIDE SEQUENCE [LARGE SCALE GENOMIC DNA]</scope>
    <source>
        <strain evidence="2 3">A</strain>
    </source>
</reference>
<feature type="compositionally biased region" description="Basic and acidic residues" evidence="1">
    <location>
        <begin position="15"/>
        <end position="25"/>
    </location>
</feature>
<dbReference type="AlphaFoldDB" id="W8L8I1"/>
<evidence type="ECO:0000313" key="2">
    <source>
        <dbReference type="EMBL" id="AHK80125.1"/>
    </source>
</evidence>
<dbReference type="KEGG" id="hhc:M911_14305"/>
<organism evidence="2 3">
    <name type="scientific">Ectothiorhodospira haloalkaliphila</name>
    <dbReference type="NCBI Taxonomy" id="421628"/>
    <lineage>
        <taxon>Bacteria</taxon>
        <taxon>Pseudomonadati</taxon>
        <taxon>Pseudomonadota</taxon>
        <taxon>Gammaproteobacteria</taxon>
        <taxon>Chromatiales</taxon>
        <taxon>Ectothiorhodospiraceae</taxon>
        <taxon>Ectothiorhodospira</taxon>
    </lineage>
</organism>
<dbReference type="Proteomes" id="UP000019442">
    <property type="component" value="Chromosome"/>
</dbReference>
<accession>W8L8I1</accession>
<dbReference type="EMBL" id="CP007268">
    <property type="protein sequence ID" value="AHK80125.1"/>
    <property type="molecule type" value="Genomic_DNA"/>
</dbReference>
<dbReference type="PATRIC" id="fig|1354791.3.peg.206"/>
<dbReference type="HOGENOM" id="CLU_125516_1_0_6"/>
<gene>
    <name evidence="2" type="ORF">M911_14305</name>
</gene>
<evidence type="ECO:0008006" key="4">
    <source>
        <dbReference type="Google" id="ProtNLM"/>
    </source>
</evidence>
<reference evidence="3" key="2">
    <citation type="submission" date="2014-02" db="EMBL/GenBank/DDBJ databases">
        <title>Draft Genome Sequence of extremely halophilic bacteria Halorhodospira halochloris.</title>
        <authorList>
            <person name="Singh K.S."/>
        </authorList>
    </citation>
    <scope>NUCLEOTIDE SEQUENCE [LARGE SCALE GENOMIC DNA]</scope>
    <source>
        <strain evidence="3">A</strain>
    </source>
</reference>
<evidence type="ECO:0000313" key="3">
    <source>
        <dbReference type="Proteomes" id="UP000019442"/>
    </source>
</evidence>
<keyword evidence="3" id="KW-1185">Reference proteome</keyword>
<name>W8L8I1_9GAMM</name>
<dbReference type="InterPro" id="IPR022262">
    <property type="entry name" value="Lipoprot_put"/>
</dbReference>
<sequence>MMEVYEQHMNASGVHEADQAREDLGQRTPRTLGHGDRDLAGYTRDAAHEIEQRFTRLPNPTLVMYVFPHLAGPDAAPVPGYSTAFPMYRQTHYALPGEAP</sequence>
<evidence type="ECO:0000256" key="1">
    <source>
        <dbReference type="SAM" id="MobiDB-lite"/>
    </source>
</evidence>
<protein>
    <recommendedName>
        <fullName evidence="4">Conjugal transfer protein</fullName>
    </recommendedName>
</protein>
<proteinExistence type="predicted"/>
<dbReference type="NCBIfam" id="TIGR03751">
    <property type="entry name" value="conj_TIGR03751"/>
    <property type="match status" value="1"/>
</dbReference>
<feature type="region of interest" description="Disordered" evidence="1">
    <location>
        <begin position="1"/>
        <end position="39"/>
    </location>
</feature>